<keyword evidence="2" id="KW-1003">Cell membrane</keyword>
<evidence type="ECO:0000259" key="9">
    <source>
        <dbReference type="PROSITE" id="PS50111"/>
    </source>
</evidence>
<dbReference type="GO" id="GO:0005886">
    <property type="term" value="C:plasma membrane"/>
    <property type="evidence" value="ECO:0007669"/>
    <property type="project" value="UniProtKB-SubCell"/>
</dbReference>
<comment type="similarity">
    <text evidence="5">Belongs to the methyl-accepting chemotaxis (MCP) protein family.</text>
</comment>
<dbReference type="RefSeq" id="WP_254758398.1">
    <property type="nucleotide sequence ID" value="NZ_JANCLT010000003.1"/>
</dbReference>
<dbReference type="PANTHER" id="PTHR32089">
    <property type="entry name" value="METHYL-ACCEPTING CHEMOTAXIS PROTEIN MCPB"/>
    <property type="match status" value="1"/>
</dbReference>
<keyword evidence="3 8" id="KW-0472">Membrane</keyword>
<reference evidence="11" key="1">
    <citation type="submission" date="2022-07" db="EMBL/GenBank/DDBJ databases">
        <authorList>
            <person name="Li W.-J."/>
            <person name="Deng Q.-Q."/>
        </authorList>
    </citation>
    <scope>NUCLEOTIDE SEQUENCE</scope>
    <source>
        <strain evidence="11">SYSU M60031</strain>
    </source>
</reference>
<dbReference type="SUPFAM" id="SSF58104">
    <property type="entry name" value="Methyl-accepting chemotaxis protein (MCP) signaling domain"/>
    <property type="match status" value="1"/>
</dbReference>
<keyword evidence="8" id="KW-1133">Transmembrane helix</keyword>
<organism evidence="11 12">
    <name type="scientific">Ectobacillus ponti</name>
    <dbReference type="NCBI Taxonomy" id="2961894"/>
    <lineage>
        <taxon>Bacteria</taxon>
        <taxon>Bacillati</taxon>
        <taxon>Bacillota</taxon>
        <taxon>Bacilli</taxon>
        <taxon>Bacillales</taxon>
        <taxon>Bacillaceae</taxon>
        <taxon>Ectobacillus</taxon>
    </lineage>
</organism>
<gene>
    <name evidence="11" type="ORF">NK662_08020</name>
</gene>
<dbReference type="GO" id="GO:0004888">
    <property type="term" value="F:transmembrane signaling receptor activity"/>
    <property type="evidence" value="ECO:0007669"/>
    <property type="project" value="InterPro"/>
</dbReference>
<dbReference type="InterPro" id="IPR047347">
    <property type="entry name" value="YvaQ-like_sensor"/>
</dbReference>
<sequence>MKGVRGLQLGIFRRMSVRAKILFIVAVGIVSTVITGGTGLLFMNEMKANSVEMYQDRTRPVEWLNQLLTNITVVKGETNELVMLNSESRQQELIQHMDKLVKENDKLLAQYQATKLDEFEQNRVALLPEALKRYRESRAQAVQMTLEGRKDAAVNHMEGYVTPYYNSVATLVQALADYNTKKAEELSKQNVEQAGSASTYMIIGAVAAALVSLLVGLLVVRMIVKPLSGLQTLMHKAEQGDLTVEGTYAAGDEIGALTHSFNAMLSAFRTLVQQLSEVSYTLLNSAEGLASSAEQNRVTTNEVTRRIQQISVSTETQLAQMQETTTAVAEMATGVAAITDRTAAVGAASEQASRQTNAGNQYVRQVVSQMEHINESVQGSSAAVEQMRSRSTSIGGIVKTITDIASQTNMLALNASIEAARAGESGRGFAVVADEVRKLAEGTAAAAREIAELVALIQQESGDSSKAMQVMTGEVQQGIGEVERIGTIFAEILQAVTDVAEQIQEVSSTSGQLAAGSEEVAASAQEVASISEHTAEVIQGIAAASEEQLASVEDIVESAQHLRSLAEKLQGDVEKFKIG</sequence>
<feature type="transmembrane region" description="Helical" evidence="8">
    <location>
        <begin position="200"/>
        <end position="224"/>
    </location>
</feature>
<comment type="subcellular location">
    <subcellularLocation>
        <location evidence="1">Cell membrane</location>
    </subcellularLocation>
</comment>
<dbReference type="InterPro" id="IPR003660">
    <property type="entry name" value="HAMP_dom"/>
</dbReference>
<dbReference type="Pfam" id="PF00672">
    <property type="entry name" value="HAMP"/>
    <property type="match status" value="1"/>
</dbReference>
<protein>
    <submittedName>
        <fullName evidence="11">Methyl-accepting chemotaxis protein</fullName>
    </submittedName>
</protein>
<dbReference type="GO" id="GO:0007165">
    <property type="term" value="P:signal transduction"/>
    <property type="evidence" value="ECO:0007669"/>
    <property type="project" value="UniProtKB-KW"/>
</dbReference>
<feature type="domain" description="HAMP" evidence="10">
    <location>
        <begin position="221"/>
        <end position="273"/>
    </location>
</feature>
<dbReference type="PANTHER" id="PTHR32089:SF112">
    <property type="entry name" value="LYSOZYME-LIKE PROTEIN-RELATED"/>
    <property type="match status" value="1"/>
</dbReference>
<keyword evidence="8" id="KW-0812">Transmembrane</keyword>
<evidence type="ECO:0000313" key="12">
    <source>
        <dbReference type="Proteomes" id="UP001156102"/>
    </source>
</evidence>
<evidence type="ECO:0000256" key="4">
    <source>
        <dbReference type="ARBA" id="ARBA00023224"/>
    </source>
</evidence>
<name>A0AA41X3W7_9BACI</name>
<evidence type="ECO:0000256" key="5">
    <source>
        <dbReference type="ARBA" id="ARBA00029447"/>
    </source>
</evidence>
<dbReference type="PROSITE" id="PS50885">
    <property type="entry name" value="HAMP"/>
    <property type="match status" value="1"/>
</dbReference>
<dbReference type="Gene3D" id="1.10.287.950">
    <property type="entry name" value="Methyl-accepting chemotaxis protein"/>
    <property type="match status" value="1"/>
</dbReference>
<evidence type="ECO:0000256" key="2">
    <source>
        <dbReference type="ARBA" id="ARBA00022475"/>
    </source>
</evidence>
<dbReference type="PROSITE" id="PS50111">
    <property type="entry name" value="CHEMOTAXIS_TRANSDUC_2"/>
    <property type="match status" value="1"/>
</dbReference>
<evidence type="ECO:0000256" key="7">
    <source>
        <dbReference type="SAM" id="Coils"/>
    </source>
</evidence>
<feature type="domain" description="Methyl-accepting transducer" evidence="9">
    <location>
        <begin position="292"/>
        <end position="528"/>
    </location>
</feature>
<evidence type="ECO:0000256" key="8">
    <source>
        <dbReference type="SAM" id="Phobius"/>
    </source>
</evidence>
<dbReference type="InterPro" id="IPR004090">
    <property type="entry name" value="Chemotax_Me-accpt_rcpt"/>
</dbReference>
<evidence type="ECO:0000256" key="1">
    <source>
        <dbReference type="ARBA" id="ARBA00004236"/>
    </source>
</evidence>
<comment type="caution">
    <text evidence="11">The sequence shown here is derived from an EMBL/GenBank/DDBJ whole genome shotgun (WGS) entry which is preliminary data.</text>
</comment>
<feature type="coiled-coil region" evidence="7">
    <location>
        <begin position="90"/>
        <end position="117"/>
    </location>
</feature>
<dbReference type="Proteomes" id="UP001156102">
    <property type="component" value="Unassembled WGS sequence"/>
</dbReference>
<dbReference type="SMART" id="SM00283">
    <property type="entry name" value="MA"/>
    <property type="match status" value="1"/>
</dbReference>
<accession>A0AA41X3W7</accession>
<feature type="transmembrane region" description="Helical" evidence="8">
    <location>
        <begin position="21"/>
        <end position="43"/>
    </location>
</feature>
<keyword evidence="12" id="KW-1185">Reference proteome</keyword>
<proteinExistence type="inferred from homology"/>
<evidence type="ECO:0000256" key="3">
    <source>
        <dbReference type="ARBA" id="ARBA00023136"/>
    </source>
</evidence>
<dbReference type="CDD" id="cd19411">
    <property type="entry name" value="MCP2201-like_sensor"/>
    <property type="match status" value="1"/>
</dbReference>
<dbReference type="InterPro" id="IPR004089">
    <property type="entry name" value="MCPsignal_dom"/>
</dbReference>
<keyword evidence="7" id="KW-0175">Coiled coil</keyword>
<dbReference type="InterPro" id="IPR024478">
    <property type="entry name" value="HlyB_4HB_MCP"/>
</dbReference>
<dbReference type="AlphaFoldDB" id="A0AA41X3W7"/>
<dbReference type="SMART" id="SM00304">
    <property type="entry name" value="HAMP"/>
    <property type="match status" value="1"/>
</dbReference>
<dbReference type="PRINTS" id="PR00260">
    <property type="entry name" value="CHEMTRNSDUCR"/>
</dbReference>
<dbReference type="GO" id="GO:0006935">
    <property type="term" value="P:chemotaxis"/>
    <property type="evidence" value="ECO:0007669"/>
    <property type="project" value="InterPro"/>
</dbReference>
<dbReference type="CDD" id="cd06225">
    <property type="entry name" value="HAMP"/>
    <property type="match status" value="1"/>
</dbReference>
<evidence type="ECO:0000256" key="6">
    <source>
        <dbReference type="PROSITE-ProRule" id="PRU00284"/>
    </source>
</evidence>
<keyword evidence="4 6" id="KW-0807">Transducer</keyword>
<evidence type="ECO:0000313" key="11">
    <source>
        <dbReference type="EMBL" id="MCP8968489.1"/>
    </source>
</evidence>
<dbReference type="Pfam" id="PF12729">
    <property type="entry name" value="4HB_MCP_1"/>
    <property type="match status" value="1"/>
</dbReference>
<dbReference type="Pfam" id="PF00015">
    <property type="entry name" value="MCPsignal"/>
    <property type="match status" value="1"/>
</dbReference>
<evidence type="ECO:0000259" key="10">
    <source>
        <dbReference type="PROSITE" id="PS50885"/>
    </source>
</evidence>
<dbReference type="EMBL" id="JANCLT010000003">
    <property type="protein sequence ID" value="MCP8968489.1"/>
    <property type="molecule type" value="Genomic_DNA"/>
</dbReference>
<dbReference type="Gene3D" id="6.10.340.10">
    <property type="match status" value="1"/>
</dbReference>
<dbReference type="CDD" id="cd11386">
    <property type="entry name" value="MCP_signal"/>
    <property type="match status" value="1"/>
</dbReference>